<dbReference type="InterPro" id="IPR029056">
    <property type="entry name" value="Ribokinase-like"/>
</dbReference>
<comment type="similarity">
    <text evidence="1">Belongs to the carbohydrate kinase pfkB family.</text>
</comment>
<comment type="function">
    <text evidence="12">Catalyzes the phosphorylation of ribose at O-5 in a reaction requiring ATP and magnesium. The resulting D-ribose-5-phosphate can then be used either for sythesis of nucleotides, histidine, and tryptophan, or as a component of the pentose phosphate pathway.</text>
</comment>
<evidence type="ECO:0000256" key="3">
    <source>
        <dbReference type="ARBA" id="ARBA00016943"/>
    </source>
</evidence>
<evidence type="ECO:0000256" key="6">
    <source>
        <dbReference type="ARBA" id="ARBA00022741"/>
    </source>
</evidence>
<dbReference type="SUPFAM" id="SSF53613">
    <property type="entry name" value="Ribokinase-like"/>
    <property type="match status" value="1"/>
</dbReference>
<keyword evidence="6 12" id="KW-0547">Nucleotide-binding</keyword>
<evidence type="ECO:0000256" key="5">
    <source>
        <dbReference type="ARBA" id="ARBA00022723"/>
    </source>
</evidence>
<dbReference type="InterPro" id="IPR002139">
    <property type="entry name" value="Ribo/fructo_kinase"/>
</dbReference>
<dbReference type="PANTHER" id="PTHR10584:SF166">
    <property type="entry name" value="RIBOKINASE"/>
    <property type="match status" value="1"/>
</dbReference>
<feature type="binding site" evidence="12">
    <location>
        <position position="141"/>
    </location>
    <ligand>
        <name>substrate</name>
    </ligand>
</feature>
<feature type="binding site" evidence="12">
    <location>
        <position position="279"/>
    </location>
    <ligand>
        <name>K(+)</name>
        <dbReference type="ChEBI" id="CHEBI:29103"/>
    </ligand>
</feature>
<dbReference type="RefSeq" id="WP_345579635.1">
    <property type="nucleotide sequence ID" value="NZ_BAABLV010000015.1"/>
</dbReference>
<feature type="binding site" evidence="12">
    <location>
        <begin position="41"/>
        <end position="45"/>
    </location>
    <ligand>
        <name>substrate</name>
    </ligand>
</feature>
<dbReference type="Gene3D" id="3.40.1190.20">
    <property type="match status" value="1"/>
</dbReference>
<evidence type="ECO:0000256" key="4">
    <source>
        <dbReference type="ARBA" id="ARBA00022679"/>
    </source>
</evidence>
<feature type="active site" description="Proton acceptor" evidence="12">
    <location>
        <position position="249"/>
    </location>
</feature>
<protein>
    <recommendedName>
        <fullName evidence="3 12">Ribokinase</fullName>
        <shortName evidence="12">RK</shortName>
        <ecNumber evidence="2 12">2.7.1.15</ecNumber>
    </recommendedName>
</protein>
<feature type="binding site" evidence="12">
    <location>
        <position position="282"/>
    </location>
    <ligand>
        <name>K(+)</name>
        <dbReference type="ChEBI" id="CHEBI:29103"/>
    </ligand>
</feature>
<feature type="binding site" evidence="12">
    <location>
        <position position="183"/>
    </location>
    <ligand>
        <name>ATP</name>
        <dbReference type="ChEBI" id="CHEBI:30616"/>
    </ligand>
</feature>
<feature type="domain" description="Carbohydrate kinase PfkB" evidence="13">
    <location>
        <begin position="5"/>
        <end position="290"/>
    </location>
</feature>
<evidence type="ECO:0000256" key="1">
    <source>
        <dbReference type="ARBA" id="ARBA00005380"/>
    </source>
</evidence>
<comment type="catalytic activity">
    <reaction evidence="12">
        <text>D-ribose + ATP = D-ribose 5-phosphate + ADP + H(+)</text>
        <dbReference type="Rhea" id="RHEA:13697"/>
        <dbReference type="ChEBI" id="CHEBI:15378"/>
        <dbReference type="ChEBI" id="CHEBI:30616"/>
        <dbReference type="ChEBI" id="CHEBI:47013"/>
        <dbReference type="ChEBI" id="CHEBI:78346"/>
        <dbReference type="ChEBI" id="CHEBI:456216"/>
        <dbReference type="EC" id="2.7.1.15"/>
    </reaction>
</comment>
<evidence type="ECO:0000259" key="13">
    <source>
        <dbReference type="Pfam" id="PF00294"/>
    </source>
</evidence>
<evidence type="ECO:0000313" key="15">
    <source>
        <dbReference type="Proteomes" id="UP001501521"/>
    </source>
</evidence>
<evidence type="ECO:0000256" key="2">
    <source>
        <dbReference type="ARBA" id="ARBA00012035"/>
    </source>
</evidence>
<keyword evidence="11 12" id="KW-0119">Carbohydrate metabolism</keyword>
<dbReference type="Proteomes" id="UP001501521">
    <property type="component" value="Unassembled WGS sequence"/>
</dbReference>
<keyword evidence="9 12" id="KW-0460">Magnesium</keyword>
<dbReference type="EMBL" id="BAABLV010000015">
    <property type="protein sequence ID" value="GAA4894058.1"/>
    <property type="molecule type" value="Genomic_DNA"/>
</dbReference>
<evidence type="ECO:0000256" key="10">
    <source>
        <dbReference type="ARBA" id="ARBA00022958"/>
    </source>
</evidence>
<evidence type="ECO:0000256" key="9">
    <source>
        <dbReference type="ARBA" id="ARBA00022842"/>
    </source>
</evidence>
<feature type="binding site" evidence="12">
    <location>
        <position position="245"/>
    </location>
    <ligand>
        <name>K(+)</name>
        <dbReference type="ChEBI" id="CHEBI:29103"/>
    </ligand>
</feature>
<dbReference type="PANTHER" id="PTHR10584">
    <property type="entry name" value="SUGAR KINASE"/>
    <property type="match status" value="1"/>
</dbReference>
<evidence type="ECO:0000256" key="11">
    <source>
        <dbReference type="ARBA" id="ARBA00023277"/>
    </source>
</evidence>
<reference evidence="15" key="1">
    <citation type="journal article" date="2019" name="Int. J. Syst. Evol. Microbiol.">
        <title>The Global Catalogue of Microorganisms (GCM) 10K type strain sequencing project: providing services to taxonomists for standard genome sequencing and annotation.</title>
        <authorList>
            <consortium name="The Broad Institute Genomics Platform"/>
            <consortium name="The Broad Institute Genome Sequencing Center for Infectious Disease"/>
            <person name="Wu L."/>
            <person name="Ma J."/>
        </authorList>
    </citation>
    <scope>NUCLEOTIDE SEQUENCE [LARGE SCALE GENOMIC DNA]</scope>
    <source>
        <strain evidence="15">JCM 19125</strain>
    </source>
</reference>
<gene>
    <name evidence="12" type="primary">rbsK</name>
    <name evidence="14" type="ORF">GCM10025789_09080</name>
</gene>
<dbReference type="HAMAP" id="MF_01987">
    <property type="entry name" value="Ribokinase"/>
    <property type="match status" value="1"/>
</dbReference>
<comment type="subunit">
    <text evidence="12">Homodimer.</text>
</comment>
<feature type="binding site" evidence="12">
    <location>
        <position position="284"/>
    </location>
    <ligand>
        <name>K(+)</name>
        <dbReference type="ChEBI" id="CHEBI:29103"/>
    </ligand>
</feature>
<comment type="caution">
    <text evidence="12">Lacks conserved residue(s) required for the propagation of feature annotation.</text>
</comment>
<keyword evidence="15" id="KW-1185">Reference proteome</keyword>
<keyword evidence="8 12" id="KW-0067">ATP-binding</keyword>
<dbReference type="PROSITE" id="PS00584">
    <property type="entry name" value="PFKB_KINASES_2"/>
    <property type="match status" value="1"/>
</dbReference>
<comment type="similarity">
    <text evidence="12">Belongs to the carbohydrate kinase PfkB family. Ribokinase subfamily.</text>
</comment>
<feature type="binding site" evidence="12">
    <location>
        <position position="243"/>
    </location>
    <ligand>
        <name>K(+)</name>
        <dbReference type="ChEBI" id="CHEBI:29103"/>
    </ligand>
</feature>
<comment type="cofactor">
    <cofactor evidence="12">
        <name>Mg(2+)</name>
        <dbReference type="ChEBI" id="CHEBI:18420"/>
    </cofactor>
    <text evidence="12">Requires a divalent cation, most likely magnesium in vivo, as an electrophilic catalyst to aid phosphoryl group transfer. It is the chelate of the metal and the nucleotide that is the actual substrate.</text>
</comment>
<dbReference type="InterPro" id="IPR011877">
    <property type="entry name" value="Ribokinase"/>
</dbReference>
<dbReference type="PRINTS" id="PR00990">
    <property type="entry name" value="RIBOKINASE"/>
</dbReference>
<feature type="binding site" evidence="12">
    <location>
        <begin position="13"/>
        <end position="15"/>
    </location>
    <ligand>
        <name>substrate</name>
    </ligand>
</feature>
<dbReference type="InterPro" id="IPR011611">
    <property type="entry name" value="PfkB_dom"/>
</dbReference>
<keyword evidence="5 12" id="KW-0479">Metal-binding</keyword>
<keyword evidence="7 12" id="KW-0418">Kinase</keyword>
<feature type="binding site" evidence="12">
    <location>
        <position position="288"/>
    </location>
    <ligand>
        <name>K(+)</name>
        <dbReference type="ChEBI" id="CHEBI:29103"/>
    </ligand>
</feature>
<comment type="caution">
    <text evidence="14">The sequence shown here is derived from an EMBL/GenBank/DDBJ whole genome shotgun (WGS) entry which is preliminary data.</text>
</comment>
<dbReference type="EC" id="2.7.1.15" evidence="2 12"/>
<keyword evidence="10 12" id="KW-0630">Potassium</keyword>
<keyword evidence="4 12" id="KW-0808">Transferase</keyword>
<comment type="pathway">
    <text evidence="12">Carbohydrate metabolism; D-ribose degradation; D-ribose 5-phosphate from beta-D-ribopyranose: step 2/2.</text>
</comment>
<organism evidence="14 15">
    <name type="scientific">Tessaracoccus lubricantis</name>
    <dbReference type="NCBI Taxonomy" id="545543"/>
    <lineage>
        <taxon>Bacteria</taxon>
        <taxon>Bacillati</taxon>
        <taxon>Actinomycetota</taxon>
        <taxon>Actinomycetes</taxon>
        <taxon>Propionibacteriales</taxon>
        <taxon>Propionibacteriaceae</taxon>
        <taxon>Tessaracoccus</taxon>
    </lineage>
</organism>
<evidence type="ECO:0000313" key="14">
    <source>
        <dbReference type="EMBL" id="GAA4894058.1"/>
    </source>
</evidence>
<comment type="activity regulation">
    <text evidence="12">Activated by a monovalent cation that binds near, but not in, the active site. The most likely occupant of the site in vivo is potassium. Ion binding induces a conformational change that may alter substrate affinity.</text>
</comment>
<accession>A0ABP9F577</accession>
<evidence type="ECO:0000256" key="8">
    <source>
        <dbReference type="ARBA" id="ARBA00022840"/>
    </source>
</evidence>
<feature type="binding site" evidence="12">
    <location>
        <position position="249"/>
    </location>
    <ligand>
        <name>substrate</name>
    </ligand>
</feature>
<proteinExistence type="inferred from homology"/>
<sequence length="298" mass="29583">MGGANVVVVGSANVDHVVEIDHRPVGGETILGSDLVFTPGGKGANQAVAAGLVGGAVAFLGCVGTDSSGDLLIGSLAGAGVELAGLSRMSAPTGVAIIMLTPDGENSIIVAPGANRSVTPEFVATRAGLLAGAAVVVAQLEIALESVVEAVWHAPQARFVLNAAPARELPDQLLEECDPLIVNESEAAFLLGQESDDGAALARGLLARGARSVVVTLGSAGAWVAESDGEPVHVPAAVVEAVDSTGAGDAFVGALAVRLAEGAGLVEAARFAVQVAGVSVTRRGAQASYPRRDEVPAP</sequence>
<evidence type="ECO:0000256" key="12">
    <source>
        <dbReference type="HAMAP-Rule" id="MF_01987"/>
    </source>
</evidence>
<keyword evidence="12" id="KW-0963">Cytoplasm</keyword>
<feature type="binding site" evidence="12">
    <location>
        <begin position="248"/>
        <end position="249"/>
    </location>
    <ligand>
        <name>ATP</name>
        <dbReference type="ChEBI" id="CHEBI:30616"/>
    </ligand>
</feature>
<dbReference type="Pfam" id="PF00294">
    <property type="entry name" value="PfkB"/>
    <property type="match status" value="1"/>
</dbReference>
<comment type="subcellular location">
    <subcellularLocation>
        <location evidence="12">Cytoplasm</location>
    </subcellularLocation>
</comment>
<name>A0ABP9F577_9ACTN</name>
<evidence type="ECO:0000256" key="7">
    <source>
        <dbReference type="ARBA" id="ARBA00022777"/>
    </source>
</evidence>
<dbReference type="CDD" id="cd01174">
    <property type="entry name" value="ribokinase"/>
    <property type="match status" value="1"/>
</dbReference>
<dbReference type="InterPro" id="IPR002173">
    <property type="entry name" value="Carboh/pur_kinase_PfkB_CS"/>
</dbReference>
<feature type="binding site" evidence="12">
    <location>
        <begin position="216"/>
        <end position="221"/>
    </location>
    <ligand>
        <name>ATP</name>
        <dbReference type="ChEBI" id="CHEBI:30616"/>
    </ligand>
</feature>